<feature type="transmembrane region" description="Helical" evidence="2">
    <location>
        <begin position="24"/>
        <end position="43"/>
    </location>
</feature>
<protein>
    <submittedName>
        <fullName evidence="3">Uncharacterized protein</fullName>
    </submittedName>
</protein>
<comment type="caution">
    <text evidence="3">The sequence shown here is derived from an EMBL/GenBank/DDBJ whole genome shotgun (WGS) entry which is preliminary data.</text>
</comment>
<keyword evidence="2" id="KW-0812">Transmembrane</keyword>
<feature type="region of interest" description="Disordered" evidence="1">
    <location>
        <begin position="57"/>
        <end position="76"/>
    </location>
</feature>
<evidence type="ECO:0000256" key="2">
    <source>
        <dbReference type="SAM" id="Phobius"/>
    </source>
</evidence>
<evidence type="ECO:0000256" key="1">
    <source>
        <dbReference type="SAM" id="MobiDB-lite"/>
    </source>
</evidence>
<gene>
    <name evidence="3" type="ORF">EVAR_3977_1</name>
</gene>
<proteinExistence type="predicted"/>
<dbReference type="AlphaFoldDB" id="A0A4C1SR67"/>
<evidence type="ECO:0000313" key="4">
    <source>
        <dbReference type="Proteomes" id="UP000299102"/>
    </source>
</evidence>
<name>A0A4C1SR67_EUMVA</name>
<accession>A0A4C1SR67</accession>
<dbReference type="EMBL" id="BGZK01000014">
    <property type="protein sequence ID" value="GBP04649.1"/>
    <property type="molecule type" value="Genomic_DNA"/>
</dbReference>
<keyword evidence="2" id="KW-1133">Transmembrane helix</keyword>
<dbReference type="Proteomes" id="UP000299102">
    <property type="component" value="Unassembled WGS sequence"/>
</dbReference>
<keyword evidence="2" id="KW-0472">Membrane</keyword>
<sequence length="76" mass="8372">MTLTALDRIVRSPDRRAGRKPKRIQWDTATASSLFPVILIFLFNFPPQLAVRGGCARPSPFSRGAARPSGEGLFET</sequence>
<keyword evidence="4" id="KW-1185">Reference proteome</keyword>
<reference evidence="3 4" key="1">
    <citation type="journal article" date="2019" name="Commun. Biol.">
        <title>The bagworm genome reveals a unique fibroin gene that provides high tensile strength.</title>
        <authorList>
            <person name="Kono N."/>
            <person name="Nakamura H."/>
            <person name="Ohtoshi R."/>
            <person name="Tomita M."/>
            <person name="Numata K."/>
            <person name="Arakawa K."/>
        </authorList>
    </citation>
    <scope>NUCLEOTIDE SEQUENCE [LARGE SCALE GENOMIC DNA]</scope>
</reference>
<organism evidence="3 4">
    <name type="scientific">Eumeta variegata</name>
    <name type="common">Bagworm moth</name>
    <name type="synonym">Eumeta japonica</name>
    <dbReference type="NCBI Taxonomy" id="151549"/>
    <lineage>
        <taxon>Eukaryota</taxon>
        <taxon>Metazoa</taxon>
        <taxon>Ecdysozoa</taxon>
        <taxon>Arthropoda</taxon>
        <taxon>Hexapoda</taxon>
        <taxon>Insecta</taxon>
        <taxon>Pterygota</taxon>
        <taxon>Neoptera</taxon>
        <taxon>Endopterygota</taxon>
        <taxon>Lepidoptera</taxon>
        <taxon>Glossata</taxon>
        <taxon>Ditrysia</taxon>
        <taxon>Tineoidea</taxon>
        <taxon>Psychidae</taxon>
        <taxon>Oiketicinae</taxon>
        <taxon>Eumeta</taxon>
    </lineage>
</organism>
<evidence type="ECO:0000313" key="3">
    <source>
        <dbReference type="EMBL" id="GBP04649.1"/>
    </source>
</evidence>